<keyword evidence="2" id="KW-1185">Reference proteome</keyword>
<dbReference type="Pfam" id="PF05380">
    <property type="entry name" value="Peptidase_A17"/>
    <property type="match status" value="1"/>
</dbReference>
<accession>A0ABY6KMF8</accession>
<sequence length="161" mass="18315">MNLRRELSEVNSAGGFHLCKFNSNSRAVIESIPEELRAKGLKFSNEKSFIPAGNVPRAVPTKRQACSLVMSVYDPLGLVNHFKIKVIIILQRTWITGIGWDDELTPDIYAAWKLWLNKLKEIHLVQVPRCYHPDLLSRSIIRQVEVHTFVDASQEAFSTVT</sequence>
<dbReference type="PANTHER" id="PTHR47331">
    <property type="entry name" value="PHD-TYPE DOMAIN-CONTAINING PROTEIN"/>
    <property type="match status" value="1"/>
</dbReference>
<protein>
    <submittedName>
        <fullName evidence="1">Uncharacterized protein</fullName>
    </submittedName>
</protein>
<proteinExistence type="predicted"/>
<dbReference type="EMBL" id="CP092869">
    <property type="protein sequence ID" value="UYV70023.1"/>
    <property type="molecule type" value="Genomic_DNA"/>
</dbReference>
<evidence type="ECO:0000313" key="1">
    <source>
        <dbReference type="EMBL" id="UYV70023.1"/>
    </source>
</evidence>
<organism evidence="1 2">
    <name type="scientific">Cordylochernes scorpioides</name>
    <dbReference type="NCBI Taxonomy" id="51811"/>
    <lineage>
        <taxon>Eukaryota</taxon>
        <taxon>Metazoa</taxon>
        <taxon>Ecdysozoa</taxon>
        <taxon>Arthropoda</taxon>
        <taxon>Chelicerata</taxon>
        <taxon>Arachnida</taxon>
        <taxon>Pseudoscorpiones</taxon>
        <taxon>Cheliferoidea</taxon>
        <taxon>Chernetidae</taxon>
        <taxon>Cordylochernes</taxon>
    </lineage>
</organism>
<gene>
    <name evidence="1" type="ORF">LAZ67_7001495</name>
</gene>
<dbReference type="Proteomes" id="UP001235939">
    <property type="component" value="Chromosome 07"/>
</dbReference>
<name>A0ABY6KMF8_9ARAC</name>
<evidence type="ECO:0000313" key="2">
    <source>
        <dbReference type="Proteomes" id="UP001235939"/>
    </source>
</evidence>
<dbReference type="InterPro" id="IPR008042">
    <property type="entry name" value="Retrotrans_Pao"/>
</dbReference>
<reference evidence="1 2" key="1">
    <citation type="submission" date="2022-01" db="EMBL/GenBank/DDBJ databases">
        <title>A chromosomal length assembly of Cordylochernes scorpioides.</title>
        <authorList>
            <person name="Zeh D."/>
            <person name="Zeh J."/>
        </authorList>
    </citation>
    <scope>NUCLEOTIDE SEQUENCE [LARGE SCALE GENOMIC DNA]</scope>
    <source>
        <strain evidence="1">IN4F17</strain>
        <tissue evidence="1">Whole Body</tissue>
    </source>
</reference>